<sequence length="340" mass="40275">MFSSWKEFITWEKSTLDTIDVKKTYIDIAGDFMAGVLLSQIVYWYLPSKDGKSKLRVKKDGHYWIAKKRDEWYEEIRFSEANYKTAIKKLEKKNLVVRERFKFAGAPTTHVRLNVPEFLRSINDLMIEKENNLEDDLKDFSDYLDQEITAEPLASLDSVESTKSIRRNQPNGNGEINQMNSVKSNESLTKNTTENITKNTYKDYQNKNLNPNLKNKELDIYDVLWNIEIPKDLKHKIKVKIANQQLNHLSIQNLLDLQDAYLYQIQQDFVKPDAPYDDDFYINDQIFSETIMKMLETVKEINNMKGLVKDWVQRRVDFKMRESHFYNTSTYREENEPDND</sequence>
<evidence type="ECO:0000313" key="3">
    <source>
        <dbReference type="Proteomes" id="UP001145050"/>
    </source>
</evidence>
<protein>
    <submittedName>
        <fullName evidence="2">Uncharacterized protein</fullName>
    </submittedName>
</protein>
<comment type="caution">
    <text evidence="2">The sequence shown here is derived from an EMBL/GenBank/DDBJ whole genome shotgun (WGS) entry which is preliminary data.</text>
</comment>
<accession>A0A9X4ANB7</accession>
<dbReference type="EMBL" id="JAMQKB010000005">
    <property type="protein sequence ID" value="MDC3424375.1"/>
    <property type="molecule type" value="Genomic_DNA"/>
</dbReference>
<feature type="compositionally biased region" description="Polar residues" evidence="1">
    <location>
        <begin position="159"/>
        <end position="188"/>
    </location>
</feature>
<proteinExistence type="predicted"/>
<evidence type="ECO:0000313" key="2">
    <source>
        <dbReference type="EMBL" id="MDC3424375.1"/>
    </source>
</evidence>
<dbReference type="Proteomes" id="UP001145050">
    <property type="component" value="Unassembled WGS sequence"/>
</dbReference>
<feature type="region of interest" description="Disordered" evidence="1">
    <location>
        <begin position="159"/>
        <end position="191"/>
    </location>
</feature>
<dbReference type="AlphaFoldDB" id="A0A9X4ANB7"/>
<keyword evidence="3" id="KW-1185">Reference proteome</keyword>
<name>A0A9X4ANB7_9BACI</name>
<gene>
    <name evidence="2" type="ORF">NC797_07625</name>
</gene>
<dbReference type="RefSeq" id="WP_272436179.1">
    <property type="nucleotide sequence ID" value="NZ_JAMQKB010000005.1"/>
</dbReference>
<evidence type="ECO:0000256" key="1">
    <source>
        <dbReference type="SAM" id="MobiDB-lite"/>
    </source>
</evidence>
<reference evidence="2" key="1">
    <citation type="submission" date="2022-06" db="EMBL/GenBank/DDBJ databases">
        <title>Aquibacillus sp. a new bacterium isolated from soil saline samples.</title>
        <authorList>
            <person name="Galisteo C."/>
            <person name="De La Haba R."/>
            <person name="Sanchez-Porro C."/>
            <person name="Ventosa A."/>
        </authorList>
    </citation>
    <scope>NUCLEOTIDE SEQUENCE</scope>
    <source>
        <strain evidence="2">3ASR75-11</strain>
    </source>
</reference>
<organism evidence="2 3">
    <name type="scientific">Terrihalobacillus insolitus</name>
    <dbReference type="NCBI Taxonomy" id="2950438"/>
    <lineage>
        <taxon>Bacteria</taxon>
        <taxon>Bacillati</taxon>
        <taxon>Bacillota</taxon>
        <taxon>Bacilli</taxon>
        <taxon>Bacillales</taxon>
        <taxon>Bacillaceae</taxon>
        <taxon>Terrihalobacillus</taxon>
    </lineage>
</organism>